<name>A0A1C3WBY7_9HYPH</name>
<dbReference type="GO" id="GO:0016020">
    <property type="term" value="C:membrane"/>
    <property type="evidence" value="ECO:0007669"/>
    <property type="project" value="TreeGrafter"/>
</dbReference>
<dbReference type="InterPro" id="IPR000073">
    <property type="entry name" value="AB_hydrolase_1"/>
</dbReference>
<accession>A0A1C3WBY7</accession>
<evidence type="ECO:0000256" key="1">
    <source>
        <dbReference type="ARBA" id="ARBA00022801"/>
    </source>
</evidence>
<dbReference type="OrthoDB" id="7267294at2"/>
<protein>
    <submittedName>
        <fullName evidence="3">Pimeloyl-ACP methyl ester carboxylesterase</fullName>
    </submittedName>
</protein>
<dbReference type="Gene3D" id="3.40.50.1820">
    <property type="entry name" value="alpha/beta hydrolase"/>
    <property type="match status" value="1"/>
</dbReference>
<sequence length="278" mass="29833">MANGIFIKEKIDHLPVDGLSIRYVKAGKENGIPLLLTAPWPESIFAFNLVWSDLCKLGPVIAVDLPGFGQSSAREDLMSPDAMGNFVIKLMTAFGIERAHVIAPDVGTLATLFAASKRPDLFESIVAGSGGASMPLLGESLAQVAASKKASYVGSDGGEQVVKFVSGSARVTIPTEILEDYRLSSEGQRWNEAADFVRAYSTDLPRLEKLLPDIQTPVLVISGKDDPLVPLSNGDFLAGLLPHSLAEIVEAGHFVWEDASADYARLVSSWIMDGYRSV</sequence>
<dbReference type="InterPro" id="IPR029058">
    <property type="entry name" value="AB_hydrolase_fold"/>
</dbReference>
<dbReference type="EMBL" id="FMAF01000010">
    <property type="protein sequence ID" value="SCB37406.1"/>
    <property type="molecule type" value="Genomic_DNA"/>
</dbReference>
<proteinExistence type="predicted"/>
<dbReference type="RefSeq" id="WP_092574616.1">
    <property type="nucleotide sequence ID" value="NZ_FMAF01000010.1"/>
</dbReference>
<dbReference type="PANTHER" id="PTHR43798">
    <property type="entry name" value="MONOACYLGLYCEROL LIPASE"/>
    <property type="match status" value="1"/>
</dbReference>
<gene>
    <name evidence="3" type="ORF">GA0061101_1104</name>
</gene>
<dbReference type="GO" id="GO:0016787">
    <property type="term" value="F:hydrolase activity"/>
    <property type="evidence" value="ECO:0007669"/>
    <property type="project" value="UniProtKB-KW"/>
</dbReference>
<evidence type="ECO:0000259" key="2">
    <source>
        <dbReference type="Pfam" id="PF12697"/>
    </source>
</evidence>
<dbReference type="SUPFAM" id="SSF53474">
    <property type="entry name" value="alpha/beta-Hydrolases"/>
    <property type="match status" value="1"/>
</dbReference>
<evidence type="ECO:0000313" key="4">
    <source>
        <dbReference type="Proteomes" id="UP000199205"/>
    </source>
</evidence>
<feature type="domain" description="AB hydrolase-1" evidence="2">
    <location>
        <begin position="52"/>
        <end position="265"/>
    </location>
</feature>
<dbReference type="PRINTS" id="PR00111">
    <property type="entry name" value="ABHYDROLASE"/>
</dbReference>
<dbReference type="AlphaFoldDB" id="A0A1C3WBY7"/>
<reference evidence="3 4" key="1">
    <citation type="submission" date="2016-08" db="EMBL/GenBank/DDBJ databases">
        <authorList>
            <person name="Seilhamer J.J."/>
        </authorList>
    </citation>
    <scope>NUCLEOTIDE SEQUENCE [LARGE SCALE GENOMIC DNA]</scope>
    <source>
        <strain evidence="3 4">P1-7</strain>
    </source>
</reference>
<dbReference type="PANTHER" id="PTHR43798:SF31">
    <property type="entry name" value="AB HYDROLASE SUPERFAMILY PROTEIN YCLE"/>
    <property type="match status" value="1"/>
</dbReference>
<organism evidence="3 4">
    <name type="scientific">Rhizobium lusitanum</name>
    <dbReference type="NCBI Taxonomy" id="293958"/>
    <lineage>
        <taxon>Bacteria</taxon>
        <taxon>Pseudomonadati</taxon>
        <taxon>Pseudomonadota</taxon>
        <taxon>Alphaproteobacteria</taxon>
        <taxon>Hyphomicrobiales</taxon>
        <taxon>Rhizobiaceae</taxon>
        <taxon>Rhizobium/Agrobacterium group</taxon>
        <taxon>Rhizobium</taxon>
    </lineage>
</organism>
<evidence type="ECO:0000313" key="3">
    <source>
        <dbReference type="EMBL" id="SCB37406.1"/>
    </source>
</evidence>
<keyword evidence="1" id="KW-0378">Hydrolase</keyword>
<dbReference type="Proteomes" id="UP000199205">
    <property type="component" value="Unassembled WGS sequence"/>
</dbReference>
<dbReference type="InterPro" id="IPR050266">
    <property type="entry name" value="AB_hydrolase_sf"/>
</dbReference>
<dbReference type="Pfam" id="PF12697">
    <property type="entry name" value="Abhydrolase_6"/>
    <property type="match status" value="1"/>
</dbReference>